<organism evidence="1 2">
    <name type="scientific">Monilinia fructicola</name>
    <name type="common">Brown rot fungus</name>
    <name type="synonym">Ciboria fructicola</name>
    <dbReference type="NCBI Taxonomy" id="38448"/>
    <lineage>
        <taxon>Eukaryota</taxon>
        <taxon>Fungi</taxon>
        <taxon>Dikarya</taxon>
        <taxon>Ascomycota</taxon>
        <taxon>Pezizomycotina</taxon>
        <taxon>Leotiomycetes</taxon>
        <taxon>Helotiales</taxon>
        <taxon>Sclerotiniaceae</taxon>
        <taxon>Monilinia</taxon>
    </lineage>
</organism>
<dbReference type="EMBL" id="VICG01000009">
    <property type="protein sequence ID" value="KAA8568801.1"/>
    <property type="molecule type" value="Genomic_DNA"/>
</dbReference>
<keyword evidence="2" id="KW-1185">Reference proteome</keyword>
<comment type="caution">
    <text evidence="1">The sequence shown here is derived from an EMBL/GenBank/DDBJ whole genome shotgun (WGS) entry which is preliminary data.</text>
</comment>
<evidence type="ECO:0000313" key="1">
    <source>
        <dbReference type="EMBL" id="KAA8568801.1"/>
    </source>
</evidence>
<dbReference type="AlphaFoldDB" id="A0A5M9JHM1"/>
<dbReference type="Proteomes" id="UP000322873">
    <property type="component" value="Unassembled WGS sequence"/>
</dbReference>
<reference evidence="1 2" key="1">
    <citation type="submission" date="2019-06" db="EMBL/GenBank/DDBJ databases">
        <title>Genome Sequence of the Brown Rot Fungal Pathogen Monilinia fructicola.</title>
        <authorList>
            <person name="De Miccolis Angelini R.M."/>
            <person name="Landi L."/>
            <person name="Abate D."/>
            <person name="Pollastro S."/>
            <person name="Romanazzi G."/>
            <person name="Faretra F."/>
        </authorList>
    </citation>
    <scope>NUCLEOTIDE SEQUENCE [LARGE SCALE GENOMIC DNA]</scope>
    <source>
        <strain evidence="1 2">Mfrc123</strain>
    </source>
</reference>
<gene>
    <name evidence="1" type="ORF">EYC84_007786</name>
</gene>
<name>A0A5M9JHM1_MONFR</name>
<proteinExistence type="predicted"/>
<protein>
    <submittedName>
        <fullName evidence="1">Uncharacterized protein</fullName>
    </submittedName>
</protein>
<accession>A0A5M9JHM1</accession>
<evidence type="ECO:0000313" key="2">
    <source>
        <dbReference type="Proteomes" id="UP000322873"/>
    </source>
</evidence>
<sequence length="79" mass="9009">MHLLWPGLPSVDTGPEDRAAKHRIANESSLFSLSKQPIFQIVHTSLDLGRPFFTEHLRTTSSKYSTTALQHLFKTQNFK</sequence>